<dbReference type="Pfam" id="PF26138">
    <property type="entry name" value="DUF8040"/>
    <property type="match status" value="1"/>
</dbReference>
<dbReference type="InterPro" id="IPR058353">
    <property type="entry name" value="DUF8040"/>
</dbReference>
<comment type="caution">
    <text evidence="2">The sequence shown here is derived from an EMBL/GenBank/DDBJ whole genome shotgun (WGS) entry which is preliminary data.</text>
</comment>
<dbReference type="AlphaFoldDB" id="A0A443PCK3"/>
<dbReference type="OrthoDB" id="1851308at2759"/>
<evidence type="ECO:0000313" key="2">
    <source>
        <dbReference type="EMBL" id="RWR88488.1"/>
    </source>
</evidence>
<organism evidence="2 3">
    <name type="scientific">Cinnamomum micranthum f. kanehirae</name>
    <dbReference type="NCBI Taxonomy" id="337451"/>
    <lineage>
        <taxon>Eukaryota</taxon>
        <taxon>Viridiplantae</taxon>
        <taxon>Streptophyta</taxon>
        <taxon>Embryophyta</taxon>
        <taxon>Tracheophyta</taxon>
        <taxon>Spermatophyta</taxon>
        <taxon>Magnoliopsida</taxon>
        <taxon>Magnoliidae</taxon>
        <taxon>Laurales</taxon>
        <taxon>Lauraceae</taxon>
        <taxon>Cinnamomum</taxon>
    </lineage>
</organism>
<evidence type="ECO:0000313" key="3">
    <source>
        <dbReference type="Proteomes" id="UP000283530"/>
    </source>
</evidence>
<name>A0A443PCK3_9MAGN</name>
<dbReference type="EMBL" id="QPKB01000007">
    <property type="protein sequence ID" value="RWR88488.1"/>
    <property type="molecule type" value="Genomic_DNA"/>
</dbReference>
<dbReference type="Proteomes" id="UP000283530">
    <property type="component" value="Unassembled WGS sequence"/>
</dbReference>
<proteinExistence type="predicted"/>
<sequence length="102" mass="11872">MSNDDINARRREQDKLNMLIVVAVAGWYKDTYFDKKPCRDSTLSGAAYVNELSIIYHMEKLIFMKLCNVIRSKNLLCDTRDIILEEQLIMFLFTIGDNTVNC</sequence>
<protein>
    <recommendedName>
        <fullName evidence="1">DUF8040 domain-containing protein</fullName>
    </recommendedName>
</protein>
<gene>
    <name evidence="2" type="ORF">CKAN_01750000</name>
</gene>
<reference evidence="2 3" key="1">
    <citation type="journal article" date="2019" name="Nat. Plants">
        <title>Stout camphor tree genome fills gaps in understanding of flowering plant genome evolution.</title>
        <authorList>
            <person name="Chaw S.M."/>
            <person name="Liu Y.C."/>
            <person name="Wu Y.W."/>
            <person name="Wang H.Y."/>
            <person name="Lin C.I."/>
            <person name="Wu C.S."/>
            <person name="Ke H.M."/>
            <person name="Chang L.Y."/>
            <person name="Hsu C.Y."/>
            <person name="Yang H.T."/>
            <person name="Sudianto E."/>
            <person name="Hsu M.H."/>
            <person name="Wu K.P."/>
            <person name="Wang L.N."/>
            <person name="Leebens-Mack J.H."/>
            <person name="Tsai I.J."/>
        </authorList>
    </citation>
    <scope>NUCLEOTIDE SEQUENCE [LARGE SCALE GENOMIC DNA]</scope>
    <source>
        <strain evidence="3">cv. Chaw 1501</strain>
        <tissue evidence="2">Young leaves</tissue>
    </source>
</reference>
<accession>A0A443PCK3</accession>
<keyword evidence="3" id="KW-1185">Reference proteome</keyword>
<evidence type="ECO:0000259" key="1">
    <source>
        <dbReference type="Pfam" id="PF26138"/>
    </source>
</evidence>
<feature type="domain" description="DUF8040" evidence="1">
    <location>
        <begin position="55"/>
        <end position="101"/>
    </location>
</feature>